<dbReference type="EMBL" id="JANRMS010001349">
    <property type="protein sequence ID" value="KAJ3528948.1"/>
    <property type="molecule type" value="Genomic_DNA"/>
</dbReference>
<reference evidence="1" key="1">
    <citation type="submission" date="2022-08" db="EMBL/GenBank/DDBJ databases">
        <title>Genome Sequence of Fusarium decemcellulare.</title>
        <authorList>
            <person name="Buettner E."/>
        </authorList>
    </citation>
    <scope>NUCLEOTIDE SEQUENCE</scope>
    <source>
        <strain evidence="1">Babe19</strain>
    </source>
</reference>
<comment type="caution">
    <text evidence="1">The sequence shown here is derived from an EMBL/GenBank/DDBJ whole genome shotgun (WGS) entry which is preliminary data.</text>
</comment>
<keyword evidence="2" id="KW-1185">Reference proteome</keyword>
<dbReference type="Proteomes" id="UP001148629">
    <property type="component" value="Unassembled WGS sequence"/>
</dbReference>
<accession>A0ACC1RZM0</accession>
<evidence type="ECO:0000313" key="1">
    <source>
        <dbReference type="EMBL" id="KAJ3528948.1"/>
    </source>
</evidence>
<name>A0ACC1RZM0_9HYPO</name>
<evidence type="ECO:0000313" key="2">
    <source>
        <dbReference type="Proteomes" id="UP001148629"/>
    </source>
</evidence>
<protein>
    <submittedName>
        <fullName evidence="1">Uncharacterized protein</fullName>
    </submittedName>
</protein>
<proteinExistence type="predicted"/>
<organism evidence="1 2">
    <name type="scientific">Fusarium decemcellulare</name>
    <dbReference type="NCBI Taxonomy" id="57161"/>
    <lineage>
        <taxon>Eukaryota</taxon>
        <taxon>Fungi</taxon>
        <taxon>Dikarya</taxon>
        <taxon>Ascomycota</taxon>
        <taxon>Pezizomycotina</taxon>
        <taxon>Sordariomycetes</taxon>
        <taxon>Hypocreomycetidae</taxon>
        <taxon>Hypocreales</taxon>
        <taxon>Nectriaceae</taxon>
        <taxon>Fusarium</taxon>
        <taxon>Fusarium decemcellulare species complex</taxon>
    </lineage>
</organism>
<sequence length="241" mass="26403">MKVLLTGASGMVGGEVLRQCLAHPSISSIVAFGRRELSLPDETPKAQKLQSVVIKDFSKWPEDVLHAHSDAVGMIWCMGSYNGSQTADFEYPLAFQESMVRVLETKPSRAPFKYIHLSGKFVRQNQEEQLWFMDGPRKLKGLLETKSLSLAESHPAVWKAFILRPGGIVAKTLTGGGGFNAFTKMGAILGENWSVRIEELAAFMAGVAVDGEGEDSLIENARIVRRGRELLELHKTATGSS</sequence>
<gene>
    <name evidence="1" type="ORF">NM208_g9979</name>
</gene>